<accession>A0A1C1CUQ0</accession>
<evidence type="ECO:0000313" key="2">
    <source>
        <dbReference type="Proteomes" id="UP000094526"/>
    </source>
</evidence>
<reference evidence="2" key="1">
    <citation type="submission" date="2015-07" db="EMBL/GenBank/DDBJ databases">
        <authorList>
            <person name="Teixeira M.M."/>
            <person name="Souza R.C."/>
            <person name="Almeida L.G."/>
            <person name="Vicente V.A."/>
            <person name="de Hoog S."/>
            <person name="Bocca A.L."/>
            <person name="de Almeida S.R."/>
            <person name="Vasconcelos A.T."/>
            <person name="Felipe M.S."/>
        </authorList>
    </citation>
    <scope>NUCLEOTIDE SEQUENCE [LARGE SCALE GENOMIC DNA]</scope>
    <source>
        <strain evidence="2">KSF</strain>
    </source>
</reference>
<protein>
    <submittedName>
        <fullName evidence="1">Uncharacterized protein</fullName>
    </submittedName>
</protein>
<sequence length="103" mass="11705">MIWTAAFEDLDQSKDETWKQLQGWEGLCDWFDGRGLEFDTLGDVRFANEFRTSSSINAGLMAIIPSIEVLLDSQTPFYGTPDSGASRDACRAARAWRAKFYKR</sequence>
<proteinExistence type="predicted"/>
<keyword evidence="2" id="KW-1185">Reference proteome</keyword>
<dbReference type="AlphaFoldDB" id="A0A1C1CUQ0"/>
<dbReference type="EMBL" id="LGRB01000009">
    <property type="protein sequence ID" value="OCT52224.1"/>
    <property type="molecule type" value="Genomic_DNA"/>
</dbReference>
<evidence type="ECO:0000313" key="1">
    <source>
        <dbReference type="EMBL" id="OCT52224.1"/>
    </source>
</evidence>
<dbReference type="VEuPathDB" id="FungiDB:CLCR_09323"/>
<gene>
    <name evidence="1" type="ORF">CLCR_09323</name>
</gene>
<comment type="caution">
    <text evidence="1">The sequence shown here is derived from an EMBL/GenBank/DDBJ whole genome shotgun (WGS) entry which is preliminary data.</text>
</comment>
<name>A0A1C1CUQ0_9EURO</name>
<organism evidence="1 2">
    <name type="scientific">Cladophialophora carrionii</name>
    <dbReference type="NCBI Taxonomy" id="86049"/>
    <lineage>
        <taxon>Eukaryota</taxon>
        <taxon>Fungi</taxon>
        <taxon>Dikarya</taxon>
        <taxon>Ascomycota</taxon>
        <taxon>Pezizomycotina</taxon>
        <taxon>Eurotiomycetes</taxon>
        <taxon>Chaetothyriomycetidae</taxon>
        <taxon>Chaetothyriales</taxon>
        <taxon>Herpotrichiellaceae</taxon>
        <taxon>Cladophialophora</taxon>
    </lineage>
</organism>
<dbReference type="Proteomes" id="UP000094526">
    <property type="component" value="Unassembled WGS sequence"/>
</dbReference>